<feature type="transmembrane region" description="Helical" evidence="5">
    <location>
        <begin position="68"/>
        <end position="87"/>
    </location>
</feature>
<keyword evidence="2" id="KW-0560">Oxidoreductase</keyword>
<sequence length="397" mass="43541">MPVPWPYFIVVIAPTLVGWLQLAALPFVPVPPNAAPPTPISLTVTSVIMVWLALAPVVTALLLAYDPYAPVSVSAFVFVTSLVQLYFSKKRFMTPRSDEESNTQQQKEELRPLVKEPHVPSSSINSRTTLSLFAIDTAKPIAMAAADVTRYSMDSSRDSQDDDGALLGHYQTRYKKGGYTGRGKGAARCRHPAVYFLSGLFAGLTLIGLVFILYMKFATGRACSASLTGEVNGMVPEFPVRQVLFGRDPLATSDHATEESKNATYNDWLSYMPVGNGFVALGQPQGNLLPPPIMYNNKDTYSVAYTHQLHCLYSIMTMYNGLLDGSMSAPTSHKHIDHCFRYLRQSIVCCGDTALEGQDPNKDVMGTDGTGAVHLCKDYDQLLSWTESKRVVDGHVI</sequence>
<evidence type="ECO:0000256" key="5">
    <source>
        <dbReference type="SAM" id="Phobius"/>
    </source>
</evidence>
<dbReference type="Proteomes" id="UP001391051">
    <property type="component" value="Unassembled WGS sequence"/>
</dbReference>
<dbReference type="Pfam" id="PF11807">
    <property type="entry name" value="UstYa"/>
    <property type="match status" value="1"/>
</dbReference>
<evidence type="ECO:0000256" key="4">
    <source>
        <dbReference type="SAM" id="MobiDB-lite"/>
    </source>
</evidence>
<evidence type="ECO:0000256" key="3">
    <source>
        <dbReference type="ARBA" id="ARBA00035112"/>
    </source>
</evidence>
<organism evidence="6 7">
    <name type="scientific">Apiospora aurea</name>
    <dbReference type="NCBI Taxonomy" id="335848"/>
    <lineage>
        <taxon>Eukaryota</taxon>
        <taxon>Fungi</taxon>
        <taxon>Dikarya</taxon>
        <taxon>Ascomycota</taxon>
        <taxon>Pezizomycotina</taxon>
        <taxon>Sordariomycetes</taxon>
        <taxon>Xylariomycetidae</taxon>
        <taxon>Amphisphaeriales</taxon>
        <taxon>Apiosporaceae</taxon>
        <taxon>Apiospora</taxon>
    </lineage>
</organism>
<keyword evidence="5" id="KW-1133">Transmembrane helix</keyword>
<feature type="region of interest" description="Disordered" evidence="4">
    <location>
        <begin position="96"/>
        <end position="123"/>
    </location>
</feature>
<dbReference type="GeneID" id="92077812"/>
<reference evidence="6 7" key="1">
    <citation type="submission" date="2023-01" db="EMBL/GenBank/DDBJ databases">
        <title>Analysis of 21 Apiospora genomes using comparative genomics revels a genus with tremendous synthesis potential of carbohydrate active enzymes and secondary metabolites.</title>
        <authorList>
            <person name="Sorensen T."/>
        </authorList>
    </citation>
    <scope>NUCLEOTIDE SEQUENCE [LARGE SCALE GENOMIC DNA]</scope>
    <source>
        <strain evidence="6 7">CBS 24483</strain>
    </source>
</reference>
<keyword evidence="5" id="KW-0472">Membrane</keyword>
<feature type="transmembrane region" description="Helical" evidence="5">
    <location>
        <begin position="40"/>
        <end position="62"/>
    </location>
</feature>
<feature type="transmembrane region" description="Helical" evidence="5">
    <location>
        <begin position="6"/>
        <end position="28"/>
    </location>
</feature>
<dbReference type="PANTHER" id="PTHR33365">
    <property type="entry name" value="YALI0B05434P"/>
    <property type="match status" value="1"/>
</dbReference>
<dbReference type="RefSeq" id="XP_066700862.1">
    <property type="nucleotide sequence ID" value="XM_066844750.1"/>
</dbReference>
<gene>
    <name evidence="6" type="ORF">PG986_008528</name>
</gene>
<evidence type="ECO:0000313" key="7">
    <source>
        <dbReference type="Proteomes" id="UP001391051"/>
    </source>
</evidence>
<evidence type="ECO:0000313" key="6">
    <source>
        <dbReference type="EMBL" id="KAK7952800.1"/>
    </source>
</evidence>
<protein>
    <recommendedName>
        <fullName evidence="8">Oxidase ustYa</fullName>
    </recommendedName>
</protein>
<feature type="transmembrane region" description="Helical" evidence="5">
    <location>
        <begin position="194"/>
        <end position="215"/>
    </location>
</feature>
<name>A0ABR1QH46_9PEZI</name>
<comment type="caution">
    <text evidence="6">The sequence shown here is derived from an EMBL/GenBank/DDBJ whole genome shotgun (WGS) entry which is preliminary data.</text>
</comment>
<dbReference type="EMBL" id="JAQQWE010000005">
    <property type="protein sequence ID" value="KAK7952800.1"/>
    <property type="molecule type" value="Genomic_DNA"/>
</dbReference>
<dbReference type="PANTHER" id="PTHR33365:SF11">
    <property type="entry name" value="TAT PATHWAY SIGNAL SEQUENCE"/>
    <property type="match status" value="1"/>
</dbReference>
<evidence type="ECO:0000256" key="2">
    <source>
        <dbReference type="ARBA" id="ARBA00023002"/>
    </source>
</evidence>
<evidence type="ECO:0008006" key="8">
    <source>
        <dbReference type="Google" id="ProtNLM"/>
    </source>
</evidence>
<dbReference type="InterPro" id="IPR021765">
    <property type="entry name" value="UstYa-like"/>
</dbReference>
<proteinExistence type="inferred from homology"/>
<feature type="compositionally biased region" description="Basic and acidic residues" evidence="4">
    <location>
        <begin position="106"/>
        <end position="118"/>
    </location>
</feature>
<accession>A0ABR1QH46</accession>
<evidence type="ECO:0000256" key="1">
    <source>
        <dbReference type="ARBA" id="ARBA00004685"/>
    </source>
</evidence>
<comment type="pathway">
    <text evidence="1">Mycotoxin biosynthesis.</text>
</comment>
<keyword evidence="5" id="KW-0812">Transmembrane</keyword>
<keyword evidence="7" id="KW-1185">Reference proteome</keyword>
<comment type="similarity">
    <text evidence="3">Belongs to the ustYa family.</text>
</comment>